<protein>
    <submittedName>
        <fullName evidence="2">Uncharacterized protein</fullName>
    </submittedName>
</protein>
<evidence type="ECO:0000313" key="3">
    <source>
        <dbReference type="EMBL" id="KAG3214374.1"/>
    </source>
</evidence>
<dbReference type="AlphaFoldDB" id="A0A8T1CDW8"/>
<evidence type="ECO:0000313" key="2">
    <source>
        <dbReference type="EMBL" id="KAG2919299.1"/>
    </source>
</evidence>
<organism evidence="2 4">
    <name type="scientific">Phytophthora cactorum</name>
    <dbReference type="NCBI Taxonomy" id="29920"/>
    <lineage>
        <taxon>Eukaryota</taxon>
        <taxon>Sar</taxon>
        <taxon>Stramenopiles</taxon>
        <taxon>Oomycota</taxon>
        <taxon>Peronosporomycetes</taxon>
        <taxon>Peronosporales</taxon>
        <taxon>Peronosporaceae</taxon>
        <taxon>Phytophthora</taxon>
    </lineage>
</organism>
<name>A0A8T1CDW8_9STRA</name>
<gene>
    <name evidence="2" type="ORF">PC117_g16838</name>
    <name evidence="3" type="ORF">PC129_g14711</name>
</gene>
<dbReference type="EMBL" id="RCMV01000644">
    <property type="protein sequence ID" value="KAG3214374.1"/>
    <property type="molecule type" value="Genomic_DNA"/>
</dbReference>
<sequence length="65" mass="7054">MHHDYADRGAVGRTGREAHNYECRSAQGESGQTPAAIATTIHQEHCPHCQNSGVSICSNQYQAVD</sequence>
<comment type="caution">
    <text evidence="2">The sequence shown here is derived from an EMBL/GenBank/DDBJ whole genome shotgun (WGS) entry which is preliminary data.</text>
</comment>
<evidence type="ECO:0000313" key="4">
    <source>
        <dbReference type="Proteomes" id="UP000736787"/>
    </source>
</evidence>
<dbReference type="Proteomes" id="UP000736787">
    <property type="component" value="Unassembled WGS sequence"/>
</dbReference>
<reference evidence="2" key="1">
    <citation type="submission" date="2018-10" db="EMBL/GenBank/DDBJ databases">
        <title>Effector identification in a new, highly contiguous assembly of the strawberry crown rot pathogen Phytophthora cactorum.</title>
        <authorList>
            <person name="Armitage A.D."/>
            <person name="Nellist C.F."/>
            <person name="Bates H."/>
            <person name="Vickerstaff R.J."/>
            <person name="Harrison R.J."/>
        </authorList>
    </citation>
    <scope>NUCLEOTIDE SEQUENCE</scope>
    <source>
        <strain evidence="2">4040</strain>
        <strain evidence="3">P421</strain>
    </source>
</reference>
<feature type="region of interest" description="Disordered" evidence="1">
    <location>
        <begin position="1"/>
        <end position="31"/>
    </location>
</feature>
<proteinExistence type="predicted"/>
<dbReference type="EMBL" id="RCMK01000611">
    <property type="protein sequence ID" value="KAG2919299.1"/>
    <property type="molecule type" value="Genomic_DNA"/>
</dbReference>
<dbReference type="Proteomes" id="UP000760860">
    <property type="component" value="Unassembled WGS sequence"/>
</dbReference>
<evidence type="ECO:0000256" key="1">
    <source>
        <dbReference type="SAM" id="MobiDB-lite"/>
    </source>
</evidence>
<accession>A0A8T1CDW8</accession>